<keyword evidence="2" id="KW-1185">Reference proteome</keyword>
<proteinExistence type="predicted"/>
<dbReference type="Proteomes" id="UP001060085">
    <property type="component" value="Linkage Group LG01"/>
</dbReference>
<accession>A0ACC0CAD4</accession>
<organism evidence="1 2">
    <name type="scientific">Catharanthus roseus</name>
    <name type="common">Madagascar periwinkle</name>
    <name type="synonym">Vinca rosea</name>
    <dbReference type="NCBI Taxonomy" id="4058"/>
    <lineage>
        <taxon>Eukaryota</taxon>
        <taxon>Viridiplantae</taxon>
        <taxon>Streptophyta</taxon>
        <taxon>Embryophyta</taxon>
        <taxon>Tracheophyta</taxon>
        <taxon>Spermatophyta</taxon>
        <taxon>Magnoliopsida</taxon>
        <taxon>eudicotyledons</taxon>
        <taxon>Gunneridae</taxon>
        <taxon>Pentapetalae</taxon>
        <taxon>asterids</taxon>
        <taxon>lamiids</taxon>
        <taxon>Gentianales</taxon>
        <taxon>Apocynaceae</taxon>
        <taxon>Rauvolfioideae</taxon>
        <taxon>Vinceae</taxon>
        <taxon>Catharanthinae</taxon>
        <taxon>Catharanthus</taxon>
    </lineage>
</organism>
<evidence type="ECO:0000313" key="1">
    <source>
        <dbReference type="EMBL" id="KAI5681886.1"/>
    </source>
</evidence>
<comment type="caution">
    <text evidence="1">The sequence shown here is derived from an EMBL/GenBank/DDBJ whole genome shotgun (WGS) entry which is preliminary data.</text>
</comment>
<evidence type="ECO:0000313" key="2">
    <source>
        <dbReference type="Proteomes" id="UP001060085"/>
    </source>
</evidence>
<gene>
    <name evidence="1" type="ORF">M9H77_03114</name>
</gene>
<reference evidence="2" key="1">
    <citation type="journal article" date="2023" name="Nat. Plants">
        <title>Single-cell RNA sequencing provides a high-resolution roadmap for understanding the multicellular compartmentation of specialized metabolism.</title>
        <authorList>
            <person name="Sun S."/>
            <person name="Shen X."/>
            <person name="Li Y."/>
            <person name="Li Y."/>
            <person name="Wang S."/>
            <person name="Li R."/>
            <person name="Zhang H."/>
            <person name="Shen G."/>
            <person name="Guo B."/>
            <person name="Wei J."/>
            <person name="Xu J."/>
            <person name="St-Pierre B."/>
            <person name="Chen S."/>
            <person name="Sun C."/>
        </authorList>
    </citation>
    <scope>NUCLEOTIDE SEQUENCE [LARGE SCALE GENOMIC DNA]</scope>
</reference>
<protein>
    <submittedName>
        <fullName evidence="1">Uncharacterized protein</fullName>
    </submittedName>
</protein>
<dbReference type="EMBL" id="CM044701">
    <property type="protein sequence ID" value="KAI5681886.1"/>
    <property type="molecule type" value="Genomic_DNA"/>
</dbReference>
<name>A0ACC0CAD4_CATRO</name>
<sequence length="589" mass="67866">MIFSTLLCTYLKLFEADGLNIFYYERFFRVTCPVQVWNNNLYHSIYYMKFKPGCLEFFRVYFSEASKWTHDEFFITVRALVAHTAQIICTWGRLMLLVISQAWHFNIWTFLTMAEFALAARGPFSKWLRRELSGFIRYRPNFYRNGSNVTSIVVHLSYAAQFVTKQINSMTLCTMLRIYMTLLEHEDPYALYYKRYFRVSHPVMLEDWLRHRVYFMYFHTQRLYFFHLYFLRQHNAPQQLHALSSNLCGLSVGTGWSPPVCYVTAVHLLLAVGSTTTAGKKTDNRTLEMANPGNFTPNSMQHPQMAIPNPQTAIPFHNFNALLVPNQFFPMNAPQNFNNPIPMNQINNMGAHNPVAHFFNQNAVDPSQFLNQNLNLGLCFPNQIQNMNQNFPMQLPNLSGQAIVGNYNLPQNAFPASNQLGFGNGMQRPMNLNTMIQTHNASQKLLAVQAFAPFPPQQHQKNFQSLPPKFQGNNGNNDKMQKNDRNLRHKSFLRTAKHETTQDRFTKYKSHNFKKAKGNFSDHPMQSIKAGKGNDDGNKTFIANSAQKAQVVQKSVGNSSILFWVSIFFNLSSLMKKFSLGNHGSGISY</sequence>